<dbReference type="OrthoDB" id="3269480at2759"/>
<protein>
    <submittedName>
        <fullName evidence="2">Uncharacterized protein</fullName>
    </submittedName>
</protein>
<dbReference type="RefSeq" id="XP_041167125.1">
    <property type="nucleotide sequence ID" value="XM_041296969.1"/>
</dbReference>
<feature type="compositionally biased region" description="Low complexity" evidence="1">
    <location>
        <begin position="21"/>
        <end position="33"/>
    </location>
</feature>
<feature type="compositionally biased region" description="Acidic residues" evidence="1">
    <location>
        <begin position="67"/>
        <end position="82"/>
    </location>
</feature>
<evidence type="ECO:0000313" key="3">
    <source>
        <dbReference type="Proteomes" id="UP000719766"/>
    </source>
</evidence>
<feature type="compositionally biased region" description="Polar residues" evidence="1">
    <location>
        <begin position="34"/>
        <end position="49"/>
    </location>
</feature>
<name>A0A9P7DZ57_9AGAM</name>
<gene>
    <name evidence="2" type="ORF">HD556DRAFT_1224696</name>
</gene>
<feature type="compositionally biased region" description="Pro residues" evidence="1">
    <location>
        <begin position="1"/>
        <end position="14"/>
    </location>
</feature>
<sequence>MEPLLPPPRQPLPRKPSVANSESSSLSGRSSSSEQIHSLFTPTMSVQTASTSPPLSFSLPSHTDILDSVDEDTQEEEGDEGTDSVARSPPILTANQYVEPDMLMGVSMGFKPPSISTILSPMGEAMPNIITLPYGKAPIFHIQSPSWRHLLKLMARLSGTRVEPTIEALTVAKDDELKLRTVIQFVKIHHSASEWRTVIYLTTDMPVPPSVTNSHKYTNGDVTVLPYSYTLSPLPQLLRDGADSPMAKYYVVPATSTPYPTLPINFPNLAMYLQSAVQASRKAAHDSSSGLRRLALNIDSCYPRDNGRPISTDFSDTSRSLGGMFKRVINRGKTPRGRGGNEEIYDLVTPFVPDEWG</sequence>
<dbReference type="GeneID" id="64590733"/>
<accession>A0A9P7DZ57</accession>
<dbReference type="Proteomes" id="UP000719766">
    <property type="component" value="Unassembled WGS sequence"/>
</dbReference>
<dbReference type="EMBL" id="JABBWE010000002">
    <property type="protein sequence ID" value="KAG1806654.1"/>
    <property type="molecule type" value="Genomic_DNA"/>
</dbReference>
<reference evidence="2" key="1">
    <citation type="journal article" date="2020" name="New Phytol.">
        <title>Comparative genomics reveals dynamic genome evolution in host specialist ectomycorrhizal fungi.</title>
        <authorList>
            <person name="Lofgren L.A."/>
            <person name="Nguyen N.H."/>
            <person name="Vilgalys R."/>
            <person name="Ruytinx J."/>
            <person name="Liao H.L."/>
            <person name="Branco S."/>
            <person name="Kuo A."/>
            <person name="LaButti K."/>
            <person name="Lipzen A."/>
            <person name="Andreopoulos W."/>
            <person name="Pangilinan J."/>
            <person name="Riley R."/>
            <person name="Hundley H."/>
            <person name="Na H."/>
            <person name="Barry K."/>
            <person name="Grigoriev I.V."/>
            <person name="Stajich J.E."/>
            <person name="Kennedy P.G."/>
        </authorList>
    </citation>
    <scope>NUCLEOTIDE SEQUENCE</scope>
    <source>
        <strain evidence="2">S12</strain>
    </source>
</reference>
<organism evidence="2 3">
    <name type="scientific">Suillus plorans</name>
    <dbReference type="NCBI Taxonomy" id="116603"/>
    <lineage>
        <taxon>Eukaryota</taxon>
        <taxon>Fungi</taxon>
        <taxon>Dikarya</taxon>
        <taxon>Basidiomycota</taxon>
        <taxon>Agaricomycotina</taxon>
        <taxon>Agaricomycetes</taxon>
        <taxon>Agaricomycetidae</taxon>
        <taxon>Boletales</taxon>
        <taxon>Suillineae</taxon>
        <taxon>Suillaceae</taxon>
        <taxon>Suillus</taxon>
    </lineage>
</organism>
<keyword evidence="3" id="KW-1185">Reference proteome</keyword>
<evidence type="ECO:0000256" key="1">
    <source>
        <dbReference type="SAM" id="MobiDB-lite"/>
    </source>
</evidence>
<feature type="region of interest" description="Disordered" evidence="1">
    <location>
        <begin position="1"/>
        <end position="91"/>
    </location>
</feature>
<feature type="compositionally biased region" description="Low complexity" evidence="1">
    <location>
        <begin position="50"/>
        <end position="61"/>
    </location>
</feature>
<proteinExistence type="predicted"/>
<comment type="caution">
    <text evidence="2">The sequence shown here is derived from an EMBL/GenBank/DDBJ whole genome shotgun (WGS) entry which is preliminary data.</text>
</comment>
<dbReference type="AlphaFoldDB" id="A0A9P7DZ57"/>
<evidence type="ECO:0000313" key="2">
    <source>
        <dbReference type="EMBL" id="KAG1806654.1"/>
    </source>
</evidence>